<feature type="region of interest" description="Interaction with substrate tRNA" evidence="10">
    <location>
        <begin position="34"/>
        <end position="37"/>
    </location>
</feature>
<keyword evidence="4 10" id="KW-0808">Transferase</keyword>
<keyword evidence="7 10" id="KW-0067">ATP-binding</keyword>
<evidence type="ECO:0000256" key="7">
    <source>
        <dbReference type="ARBA" id="ARBA00022840"/>
    </source>
</evidence>
<evidence type="ECO:0000256" key="4">
    <source>
        <dbReference type="ARBA" id="ARBA00022679"/>
    </source>
</evidence>
<dbReference type="EMBL" id="CP033459">
    <property type="protein sequence ID" value="QFQ13519.1"/>
    <property type="molecule type" value="Genomic_DNA"/>
</dbReference>
<evidence type="ECO:0000256" key="10">
    <source>
        <dbReference type="HAMAP-Rule" id="MF_00185"/>
    </source>
</evidence>
<comment type="function">
    <text evidence="2 10 12">Catalyzes the transfer of a dimethylallyl group onto the adenine at position 37 in tRNAs that read codons beginning with uridine, leading to the formation of N6-(dimethylallyl)adenosine (i(6)A).</text>
</comment>
<proteinExistence type="inferred from homology"/>
<evidence type="ECO:0000256" key="8">
    <source>
        <dbReference type="ARBA" id="ARBA00022842"/>
    </source>
</evidence>
<evidence type="ECO:0000313" key="15">
    <source>
        <dbReference type="Proteomes" id="UP000249375"/>
    </source>
</evidence>
<evidence type="ECO:0000256" key="1">
    <source>
        <dbReference type="ARBA" id="ARBA00001946"/>
    </source>
</evidence>
<comment type="similarity">
    <text evidence="3 10 13">Belongs to the IPP transferase family.</text>
</comment>
<feature type="binding site" evidence="10">
    <location>
        <begin position="9"/>
        <end position="16"/>
    </location>
    <ligand>
        <name>ATP</name>
        <dbReference type="ChEBI" id="CHEBI:30616"/>
    </ligand>
</feature>
<dbReference type="SUPFAM" id="SSF52540">
    <property type="entry name" value="P-loop containing nucleoside triphosphate hydrolases"/>
    <property type="match status" value="1"/>
</dbReference>
<dbReference type="GO" id="GO:0052381">
    <property type="term" value="F:tRNA dimethylallyltransferase activity"/>
    <property type="evidence" value="ECO:0007669"/>
    <property type="project" value="UniProtKB-UniRule"/>
</dbReference>
<evidence type="ECO:0000256" key="12">
    <source>
        <dbReference type="RuleBase" id="RU003784"/>
    </source>
</evidence>
<evidence type="ECO:0000313" key="14">
    <source>
        <dbReference type="EMBL" id="QFQ13519.1"/>
    </source>
</evidence>
<dbReference type="PANTHER" id="PTHR11088">
    <property type="entry name" value="TRNA DIMETHYLALLYLTRANSFERASE"/>
    <property type="match status" value="1"/>
</dbReference>
<gene>
    <name evidence="10 14" type="primary">miaA</name>
    <name evidence="14" type="ORF">C7Y71_011150</name>
</gene>
<dbReference type="InterPro" id="IPR039657">
    <property type="entry name" value="Dimethylallyltransferase"/>
</dbReference>
<evidence type="ECO:0000256" key="2">
    <source>
        <dbReference type="ARBA" id="ARBA00003213"/>
    </source>
</evidence>
<comment type="catalytic activity">
    <reaction evidence="9 10 11">
        <text>adenosine(37) in tRNA + dimethylallyl diphosphate = N(6)-dimethylallyladenosine(37) in tRNA + diphosphate</text>
        <dbReference type="Rhea" id="RHEA:26482"/>
        <dbReference type="Rhea" id="RHEA-COMP:10162"/>
        <dbReference type="Rhea" id="RHEA-COMP:10375"/>
        <dbReference type="ChEBI" id="CHEBI:33019"/>
        <dbReference type="ChEBI" id="CHEBI:57623"/>
        <dbReference type="ChEBI" id="CHEBI:74411"/>
        <dbReference type="ChEBI" id="CHEBI:74415"/>
        <dbReference type="EC" id="2.5.1.75"/>
    </reaction>
</comment>
<keyword evidence="5 10" id="KW-0819">tRNA processing</keyword>
<dbReference type="EC" id="2.5.1.75" evidence="10"/>
<dbReference type="InterPro" id="IPR027417">
    <property type="entry name" value="P-loop_NTPase"/>
</dbReference>
<dbReference type="Proteomes" id="UP000249375">
    <property type="component" value="Chromosome"/>
</dbReference>
<protein>
    <recommendedName>
        <fullName evidence="10">tRNA dimethylallyltransferase</fullName>
        <ecNumber evidence="10">2.5.1.75</ecNumber>
    </recommendedName>
    <alternativeName>
        <fullName evidence="10">Dimethylallyl diphosphate:tRNA dimethylallyltransferase</fullName>
        <shortName evidence="10">DMAPP:tRNA dimethylallyltransferase</shortName>
        <shortName evidence="10">DMATase</shortName>
    </alternativeName>
    <alternativeName>
        <fullName evidence="10">Isopentenyl-diphosphate:tRNA isopentenyltransferase</fullName>
        <shortName evidence="10">IPP transferase</shortName>
        <shortName evidence="10">IPPT</shortName>
        <shortName evidence="10">IPTase</shortName>
    </alternativeName>
</protein>
<keyword evidence="15" id="KW-1185">Reference proteome</keyword>
<evidence type="ECO:0000256" key="11">
    <source>
        <dbReference type="RuleBase" id="RU003783"/>
    </source>
</evidence>
<evidence type="ECO:0000256" key="5">
    <source>
        <dbReference type="ARBA" id="ARBA00022694"/>
    </source>
</evidence>
<keyword evidence="6 10" id="KW-0547">Nucleotide-binding</keyword>
<dbReference type="NCBIfam" id="TIGR00174">
    <property type="entry name" value="miaA"/>
    <property type="match status" value="1"/>
</dbReference>
<dbReference type="InterPro" id="IPR018022">
    <property type="entry name" value="IPT"/>
</dbReference>
<dbReference type="GO" id="GO:0005524">
    <property type="term" value="F:ATP binding"/>
    <property type="evidence" value="ECO:0007669"/>
    <property type="project" value="UniProtKB-UniRule"/>
</dbReference>
<evidence type="ECO:0000256" key="9">
    <source>
        <dbReference type="ARBA" id="ARBA00049563"/>
    </source>
</evidence>
<dbReference type="RefSeq" id="WP_111898804.1">
    <property type="nucleotide sequence ID" value="NZ_CP033459.1"/>
</dbReference>
<dbReference type="PANTHER" id="PTHR11088:SF60">
    <property type="entry name" value="TRNA DIMETHYLALLYLTRANSFERASE"/>
    <property type="match status" value="1"/>
</dbReference>
<comment type="cofactor">
    <cofactor evidence="1 10">
        <name>Mg(2+)</name>
        <dbReference type="ChEBI" id="CHEBI:18420"/>
    </cofactor>
</comment>
<reference evidence="14 15" key="1">
    <citation type="submission" date="2018-11" db="EMBL/GenBank/DDBJ databases">
        <authorList>
            <person name="Na S.W."/>
            <person name="Baik M."/>
        </authorList>
    </citation>
    <scope>NUCLEOTIDE SEQUENCE [LARGE SCALE GENOMIC DNA]</scope>
    <source>
        <strain evidence="14 15">E39</strain>
    </source>
</reference>
<feature type="site" description="Interaction with substrate tRNA" evidence="10">
    <location>
        <position position="100"/>
    </location>
</feature>
<dbReference type="KEGG" id="alq:C7Y71_011150"/>
<accession>A0A5P8E910</accession>
<dbReference type="HAMAP" id="MF_00185">
    <property type="entry name" value="IPP_trans"/>
    <property type="match status" value="1"/>
</dbReference>
<evidence type="ECO:0000256" key="3">
    <source>
        <dbReference type="ARBA" id="ARBA00005842"/>
    </source>
</evidence>
<dbReference type="GO" id="GO:0006400">
    <property type="term" value="P:tRNA modification"/>
    <property type="evidence" value="ECO:0007669"/>
    <property type="project" value="TreeGrafter"/>
</dbReference>
<dbReference type="Gene3D" id="3.40.50.300">
    <property type="entry name" value="P-loop containing nucleotide triphosphate hydrolases"/>
    <property type="match status" value="1"/>
</dbReference>
<organism evidence="14 15">
    <name type="scientific">Pseudoprevotella muciniphila</name>
    <dbReference type="NCBI Taxonomy" id="2133944"/>
    <lineage>
        <taxon>Bacteria</taxon>
        <taxon>Pseudomonadati</taxon>
        <taxon>Bacteroidota</taxon>
        <taxon>Bacteroidia</taxon>
        <taxon>Bacteroidales</taxon>
        <taxon>Prevotellaceae</taxon>
        <taxon>Pseudoprevotella</taxon>
    </lineage>
</organism>
<sequence length="298" mass="34969">MPRLIVIIGPTAVGKTQISLNIAEMFRCPIINADSRQIYRDIPIGTAAPTAEEQKRVTHFFVGKLPLDEYYSAAQYEADVMKLLPRLFQTHDNLVLTGGSMLYIDAVCKGLDDVPTVDQETRLLLKQKLQEEGLEKLVQELRLLDPAYYDACDKNNPKRVVHALEICYMTGKPFSSFHRNERKKRPFDIVKVGLQRQREDLFNRINGRVDVMMQQGWLDEARKVIQYRHCNALNTVGYKELFKYLDNEWEINFALEKIRRNTRVYAKKQMTWFKRDPEVRWFHPDEEQQILNFLDNAK</sequence>
<name>A0A5P8E910_9BACT</name>
<evidence type="ECO:0000256" key="6">
    <source>
        <dbReference type="ARBA" id="ARBA00022741"/>
    </source>
</evidence>
<dbReference type="OrthoDB" id="9776390at2"/>
<comment type="subunit">
    <text evidence="10">Monomer.</text>
</comment>
<dbReference type="Pfam" id="PF01715">
    <property type="entry name" value="IPPT"/>
    <property type="match status" value="1"/>
</dbReference>
<dbReference type="AlphaFoldDB" id="A0A5P8E910"/>
<feature type="binding site" evidence="10">
    <location>
        <begin position="11"/>
        <end position="16"/>
    </location>
    <ligand>
        <name>substrate</name>
    </ligand>
</feature>
<evidence type="ECO:0000256" key="13">
    <source>
        <dbReference type="RuleBase" id="RU003785"/>
    </source>
</evidence>
<dbReference type="Gene3D" id="1.10.20.140">
    <property type="match status" value="1"/>
</dbReference>
<keyword evidence="8 10" id="KW-0460">Magnesium</keyword>
<comment type="caution">
    <text evidence="10">Lacks conserved residue(s) required for the propagation of feature annotation.</text>
</comment>